<feature type="domain" description="Methyl-accepting transducer" evidence="6">
    <location>
        <begin position="154"/>
        <end position="397"/>
    </location>
</feature>
<dbReference type="GO" id="GO:0004888">
    <property type="term" value="F:transmembrane signaling receptor activity"/>
    <property type="evidence" value="ECO:0007669"/>
    <property type="project" value="InterPro"/>
</dbReference>
<gene>
    <name evidence="7" type="ORF">FME95_07535</name>
</gene>
<feature type="transmembrane region" description="Helical" evidence="5">
    <location>
        <begin position="54"/>
        <end position="75"/>
    </location>
</feature>
<evidence type="ECO:0000313" key="7">
    <source>
        <dbReference type="EMBL" id="TXR54380.1"/>
    </source>
</evidence>
<reference evidence="7 8" key="1">
    <citation type="submission" date="2019-07" db="EMBL/GenBank/DDBJ databases">
        <title>Reinekea sp. strain SSH23 genome sequencing and assembly.</title>
        <authorList>
            <person name="Kim I."/>
        </authorList>
    </citation>
    <scope>NUCLEOTIDE SEQUENCE [LARGE SCALE GENOMIC DNA]</scope>
    <source>
        <strain evidence="7 8">SSH23</strain>
    </source>
</reference>
<dbReference type="PROSITE" id="PS50111">
    <property type="entry name" value="CHEMOTAXIS_TRANSDUC_2"/>
    <property type="match status" value="1"/>
</dbReference>
<dbReference type="SMART" id="SM00283">
    <property type="entry name" value="MA"/>
    <property type="match status" value="1"/>
</dbReference>
<keyword evidence="8" id="KW-1185">Reference proteome</keyword>
<dbReference type="InterPro" id="IPR004090">
    <property type="entry name" value="Chemotax_Me-accpt_rcpt"/>
</dbReference>
<dbReference type="GO" id="GO:0006935">
    <property type="term" value="P:chemotaxis"/>
    <property type="evidence" value="ECO:0007669"/>
    <property type="project" value="InterPro"/>
</dbReference>
<proteinExistence type="inferred from homology"/>
<comment type="caution">
    <text evidence="7">The sequence shown here is derived from an EMBL/GenBank/DDBJ whole genome shotgun (WGS) entry which is preliminary data.</text>
</comment>
<dbReference type="OrthoDB" id="9177152at2"/>
<keyword evidence="5" id="KW-0812">Transmembrane</keyword>
<evidence type="ECO:0000256" key="1">
    <source>
        <dbReference type="ARBA" id="ARBA00004370"/>
    </source>
</evidence>
<accession>A0A5C8ZC18</accession>
<comment type="subcellular location">
    <subcellularLocation>
        <location evidence="1">Membrane</location>
    </subcellularLocation>
</comment>
<keyword evidence="5" id="KW-1133">Transmembrane helix</keyword>
<feature type="transmembrane region" description="Helical" evidence="5">
    <location>
        <begin position="81"/>
        <end position="101"/>
    </location>
</feature>
<dbReference type="Pfam" id="PF00015">
    <property type="entry name" value="MCPsignal"/>
    <property type="match status" value="1"/>
</dbReference>
<evidence type="ECO:0000259" key="6">
    <source>
        <dbReference type="PROSITE" id="PS50111"/>
    </source>
</evidence>
<evidence type="ECO:0000256" key="5">
    <source>
        <dbReference type="SAM" id="Phobius"/>
    </source>
</evidence>
<sequence length="424" mass="46803">MATPPTRALNNISMTTASYHLNSVNNTDGITLLIRRLYMAFFYPGMMLLASTPFWLRLAYFVLPSAIAILLMFNTMLANRLYSVAMILLLLYFALASLFLAKQRLARLNEQLASLAPFSTLPLSNNDQDFNQLAVHINHLLRELKRKQQLLEGCAKEAQYTADELNHSSVQLADDAEQEHAALDSIATTAEEMTATVNEIAGKISLTEQMAQNTSSVVNSGKHSLQQLQTTIDQLKNSAEKNQQHVQTLTQYSADISHFVSTISKITANINLLALNAAIEAARAGDAGRGFSVVASEVRVLSSDTEKAAQDIADIVEKIHQQVQVSSQDSTEMLSISQNSVASIDHTEQQLNDIDLAATTTCKEVNACLSLISEFSKANEEMCQRLQEASQVSEKNSLSSKDTKDMVKYLYWLSAKLQQQESES</sequence>
<dbReference type="PANTHER" id="PTHR32089:SF112">
    <property type="entry name" value="LYSOZYME-LIKE PROTEIN-RELATED"/>
    <property type="match status" value="1"/>
</dbReference>
<evidence type="ECO:0000256" key="3">
    <source>
        <dbReference type="ARBA" id="ARBA00029447"/>
    </source>
</evidence>
<evidence type="ECO:0000256" key="4">
    <source>
        <dbReference type="PROSITE-ProRule" id="PRU00284"/>
    </source>
</evidence>
<evidence type="ECO:0000256" key="2">
    <source>
        <dbReference type="ARBA" id="ARBA00023224"/>
    </source>
</evidence>
<evidence type="ECO:0000313" key="8">
    <source>
        <dbReference type="Proteomes" id="UP000321764"/>
    </source>
</evidence>
<dbReference type="PRINTS" id="PR00260">
    <property type="entry name" value="CHEMTRNSDUCR"/>
</dbReference>
<keyword evidence="2 4" id="KW-0807">Transducer</keyword>
<dbReference type="InterPro" id="IPR004089">
    <property type="entry name" value="MCPsignal_dom"/>
</dbReference>
<dbReference type="EMBL" id="VKAD01000001">
    <property type="protein sequence ID" value="TXR54380.1"/>
    <property type="molecule type" value="Genomic_DNA"/>
</dbReference>
<dbReference type="GO" id="GO:0016020">
    <property type="term" value="C:membrane"/>
    <property type="evidence" value="ECO:0007669"/>
    <property type="project" value="UniProtKB-SubCell"/>
</dbReference>
<organism evidence="7 8">
    <name type="scientific">Reinekea thalattae</name>
    <dbReference type="NCBI Taxonomy" id="2593301"/>
    <lineage>
        <taxon>Bacteria</taxon>
        <taxon>Pseudomonadati</taxon>
        <taxon>Pseudomonadota</taxon>
        <taxon>Gammaproteobacteria</taxon>
        <taxon>Oceanospirillales</taxon>
        <taxon>Saccharospirillaceae</taxon>
        <taxon>Reinekea</taxon>
    </lineage>
</organism>
<dbReference type="Gene3D" id="1.10.287.950">
    <property type="entry name" value="Methyl-accepting chemotaxis protein"/>
    <property type="match status" value="1"/>
</dbReference>
<comment type="similarity">
    <text evidence="3">Belongs to the methyl-accepting chemotaxis (MCP) protein family.</text>
</comment>
<dbReference type="SUPFAM" id="SSF58104">
    <property type="entry name" value="Methyl-accepting chemotaxis protein (MCP) signaling domain"/>
    <property type="match status" value="1"/>
</dbReference>
<dbReference type="PANTHER" id="PTHR32089">
    <property type="entry name" value="METHYL-ACCEPTING CHEMOTAXIS PROTEIN MCPB"/>
    <property type="match status" value="1"/>
</dbReference>
<name>A0A5C8ZC18_9GAMM</name>
<dbReference type="GO" id="GO:0007165">
    <property type="term" value="P:signal transduction"/>
    <property type="evidence" value="ECO:0007669"/>
    <property type="project" value="UniProtKB-KW"/>
</dbReference>
<keyword evidence="5" id="KW-0472">Membrane</keyword>
<dbReference type="AlphaFoldDB" id="A0A5C8ZC18"/>
<protein>
    <submittedName>
        <fullName evidence="7">Methyl-accepting chemotaxis protein</fullName>
    </submittedName>
</protein>
<dbReference type="Proteomes" id="UP000321764">
    <property type="component" value="Unassembled WGS sequence"/>
</dbReference>